<evidence type="ECO:0000256" key="4">
    <source>
        <dbReference type="ARBA" id="ARBA00022723"/>
    </source>
</evidence>
<comment type="similarity">
    <text evidence="2">Belongs to the cytochrome P450 family.</text>
</comment>
<dbReference type="GO" id="GO:0016705">
    <property type="term" value="F:oxidoreductase activity, acting on paired donors, with incorporation or reduction of molecular oxygen"/>
    <property type="evidence" value="ECO:0007669"/>
    <property type="project" value="InterPro"/>
</dbReference>
<evidence type="ECO:0000259" key="9">
    <source>
        <dbReference type="PROSITE" id="PS50076"/>
    </source>
</evidence>
<evidence type="ECO:0000256" key="7">
    <source>
        <dbReference type="SAM" id="MobiDB-lite"/>
    </source>
</evidence>
<dbReference type="PANTHER" id="PTHR24305:SF232">
    <property type="entry name" value="P450, PUTATIVE (EUROFUNG)-RELATED"/>
    <property type="match status" value="1"/>
</dbReference>
<comment type="caution">
    <text evidence="10">The sequence shown here is derived from an EMBL/GenBank/DDBJ whole genome shotgun (WGS) entry which is preliminary data.</text>
</comment>
<evidence type="ECO:0000256" key="3">
    <source>
        <dbReference type="ARBA" id="ARBA00022617"/>
    </source>
</evidence>
<dbReference type="Pfam" id="PF00226">
    <property type="entry name" value="DnaJ"/>
    <property type="match status" value="1"/>
</dbReference>
<evidence type="ECO:0000313" key="10">
    <source>
        <dbReference type="EMBL" id="KAF4487414.1"/>
    </source>
</evidence>
<dbReference type="AlphaFoldDB" id="A0A7J6JD72"/>
<keyword evidence="8" id="KW-1133">Transmembrane helix</keyword>
<keyword evidence="11" id="KW-1185">Reference proteome</keyword>
<dbReference type="PROSITE" id="PS50076">
    <property type="entry name" value="DNAJ_2"/>
    <property type="match status" value="1"/>
</dbReference>
<dbReference type="SUPFAM" id="SSF48264">
    <property type="entry name" value="Cytochrome P450"/>
    <property type="match status" value="1"/>
</dbReference>
<feature type="region of interest" description="Disordered" evidence="7">
    <location>
        <begin position="630"/>
        <end position="721"/>
    </location>
</feature>
<dbReference type="InterPro" id="IPR002401">
    <property type="entry name" value="Cyt_P450_E_grp-I"/>
</dbReference>
<dbReference type="PANTHER" id="PTHR24305">
    <property type="entry name" value="CYTOCHROME P450"/>
    <property type="match status" value="1"/>
</dbReference>
<dbReference type="GO" id="GO:0004497">
    <property type="term" value="F:monooxygenase activity"/>
    <property type="evidence" value="ECO:0007669"/>
    <property type="project" value="UniProtKB-KW"/>
</dbReference>
<dbReference type="InterPro" id="IPR017972">
    <property type="entry name" value="Cyt_P450_CS"/>
</dbReference>
<reference evidence="10 11" key="1">
    <citation type="submission" date="2012-08" db="EMBL/GenBank/DDBJ databases">
        <authorList>
            <person name="Gan P.H.P."/>
            <person name="Ikeda K."/>
            <person name="Irieda H."/>
            <person name="Narusaka M."/>
            <person name="O'Connell R.J."/>
            <person name="Narusaka Y."/>
            <person name="Takano Y."/>
            <person name="Kubo Y."/>
            <person name="Shirasu K."/>
        </authorList>
    </citation>
    <scope>NUCLEOTIDE SEQUENCE [LARGE SCALE GENOMIC DNA]</scope>
    <source>
        <strain evidence="10 11">Nara gc5</strain>
    </source>
</reference>
<proteinExistence type="inferred from homology"/>
<dbReference type="InterPro" id="IPR036869">
    <property type="entry name" value="J_dom_sf"/>
</dbReference>
<dbReference type="InterPro" id="IPR036396">
    <property type="entry name" value="Cyt_P450_sf"/>
</dbReference>
<keyword evidence="5 6" id="KW-0408">Iron</keyword>
<keyword evidence="10" id="KW-0560">Oxidoreductase</keyword>
<dbReference type="Gene3D" id="1.10.287.110">
    <property type="entry name" value="DnaJ domain"/>
    <property type="match status" value="1"/>
</dbReference>
<dbReference type="Proteomes" id="UP000011096">
    <property type="component" value="Unassembled WGS sequence"/>
</dbReference>
<keyword evidence="8" id="KW-0472">Membrane</keyword>
<evidence type="ECO:0000256" key="5">
    <source>
        <dbReference type="ARBA" id="ARBA00023004"/>
    </source>
</evidence>
<dbReference type="Gene3D" id="1.10.630.10">
    <property type="entry name" value="Cytochrome P450"/>
    <property type="match status" value="1"/>
</dbReference>
<feature type="domain" description="J" evidence="9">
    <location>
        <begin position="570"/>
        <end position="635"/>
    </location>
</feature>
<keyword evidence="10" id="KW-0503">Monooxygenase</keyword>
<dbReference type="RefSeq" id="XP_031880317.1">
    <property type="nucleotide sequence ID" value="XM_032022930.1"/>
</dbReference>
<dbReference type="OrthoDB" id="3934656at2759"/>
<keyword evidence="4 6" id="KW-0479">Metal-binding</keyword>
<dbReference type="SMART" id="SM00271">
    <property type="entry name" value="DnaJ"/>
    <property type="match status" value="1"/>
</dbReference>
<dbReference type="PRINTS" id="PR00625">
    <property type="entry name" value="JDOMAIN"/>
</dbReference>
<sequence>MALASMPIPSPGSILEIGLLAISAALILRVVYNLYFHPLSKYHGPWYAASFSLVHALISVMKYEPQWMLWLSKQYGTDKPIRVAPTLLLFPQSAALKDIYWDPKCNNKSMFYGTGSLGPPHLFSTLDGNVHKSLRKALGGPQWSIGSLKNNWEPRFDSHIQLFISRMSDFARNNEPVILSDKVAEFAADIMTMVSFTDPWGFVTNSRDERNMLASWRRGLFSFGFVNRFRWLRDRVTRVWWGHFFLPSTSDDVGMGYLMAQADRQVSERERRMEEEAFTQEKPDFMQLALEARIDGKPLTSSQKRAHVTLLIQAGADTTGTALGSTLRFLLTHPLALARARAEISAADQAGHLSPTIQYQETRTHLPFFVACIKEAIRLHPSATNLFARVAPAGGKVVDGTWVPTGAEITANAWVVQRDPRLYGPDPEAFRPERWLEGEIGGNTKEAINEMEACIFAFGIGPRVCLGKDVAYMEMYKLLPETVRRFDFEMKKEGRIVVVGGIAYNEDFVVQLRHEDMLLRWLNPAAARPLRSAGAITPEQQDRAQPHLRACAARAFTTSRSLRNDAAAVNHYETLKVAHDASPAEIKKSFYALSKTHHPDHNPNDPSATRKFHAIAEAYSVLGTPAKRSAYDRSLPSSSHHHGARRGSYHSSSTGPAGGRPASGLSRRRTTFRGPPPSFYRSGGWGEHSAKRRAAHESNTASDATGAEPERPGMGFGQDPYAHKRSADVRHFDSRGHTQTQARQDSRRAHRIMGQEVTVGHQETSVGAFLSVAGMMFFAFFVPYMIFVGPRKDKKA</sequence>
<keyword evidence="8" id="KW-0812">Transmembrane</keyword>
<dbReference type="InterPro" id="IPR001623">
    <property type="entry name" value="DnaJ_domain"/>
</dbReference>
<evidence type="ECO:0000256" key="1">
    <source>
        <dbReference type="ARBA" id="ARBA00001971"/>
    </source>
</evidence>
<dbReference type="CDD" id="cd06257">
    <property type="entry name" value="DnaJ"/>
    <property type="match status" value="1"/>
</dbReference>
<keyword evidence="3 6" id="KW-0349">Heme</keyword>
<feature type="compositionally biased region" description="Basic residues" evidence="7">
    <location>
        <begin position="639"/>
        <end position="648"/>
    </location>
</feature>
<dbReference type="PROSITE" id="PS00086">
    <property type="entry name" value="CYTOCHROME_P450"/>
    <property type="match status" value="1"/>
</dbReference>
<dbReference type="GO" id="GO:0005506">
    <property type="term" value="F:iron ion binding"/>
    <property type="evidence" value="ECO:0007669"/>
    <property type="project" value="InterPro"/>
</dbReference>
<dbReference type="GO" id="GO:0020037">
    <property type="term" value="F:heme binding"/>
    <property type="evidence" value="ECO:0007669"/>
    <property type="project" value="InterPro"/>
</dbReference>
<dbReference type="InterPro" id="IPR001128">
    <property type="entry name" value="Cyt_P450"/>
</dbReference>
<protein>
    <submittedName>
        <fullName evidence="10">Cytochrome P450 monooxygenase gsfF</fullName>
    </submittedName>
</protein>
<dbReference type="PRINTS" id="PR00463">
    <property type="entry name" value="EP450I"/>
</dbReference>
<organism evidence="10 11">
    <name type="scientific">Colletotrichum fructicola (strain Nara gc5)</name>
    <name type="common">Anthracnose fungus</name>
    <name type="synonym">Colletotrichum gloeosporioides (strain Nara gc5)</name>
    <dbReference type="NCBI Taxonomy" id="1213859"/>
    <lineage>
        <taxon>Eukaryota</taxon>
        <taxon>Fungi</taxon>
        <taxon>Dikarya</taxon>
        <taxon>Ascomycota</taxon>
        <taxon>Pezizomycotina</taxon>
        <taxon>Sordariomycetes</taxon>
        <taxon>Hypocreomycetidae</taxon>
        <taxon>Glomerellales</taxon>
        <taxon>Glomerellaceae</taxon>
        <taxon>Colletotrichum</taxon>
        <taxon>Colletotrichum gloeosporioides species complex</taxon>
    </lineage>
</organism>
<feature type="transmembrane region" description="Helical" evidence="8">
    <location>
        <begin position="766"/>
        <end position="787"/>
    </location>
</feature>
<dbReference type="InParanoid" id="A0A7J6JD72"/>
<gene>
    <name evidence="10" type="primary">gsfF-4</name>
    <name evidence="10" type="ORF">CGGC5_v006259</name>
</gene>
<dbReference type="Pfam" id="PF00067">
    <property type="entry name" value="p450"/>
    <property type="match status" value="1"/>
</dbReference>
<comment type="cofactor">
    <cofactor evidence="1 6">
        <name>heme</name>
        <dbReference type="ChEBI" id="CHEBI:30413"/>
    </cofactor>
</comment>
<feature type="binding site" description="axial binding residue" evidence="6">
    <location>
        <position position="465"/>
    </location>
    <ligand>
        <name>heme</name>
        <dbReference type="ChEBI" id="CHEBI:30413"/>
    </ligand>
    <ligandPart>
        <name>Fe</name>
        <dbReference type="ChEBI" id="CHEBI:18248"/>
    </ligandPart>
</feature>
<accession>A0A7J6JD72</accession>
<reference evidence="10 11" key="2">
    <citation type="submission" date="2020-04" db="EMBL/GenBank/DDBJ databases">
        <title>Genome sequencing and assembly of multiple isolates from the Colletotrichum gloeosporioides species complex.</title>
        <authorList>
            <person name="Gan P."/>
            <person name="Shirasu K."/>
        </authorList>
    </citation>
    <scope>NUCLEOTIDE SEQUENCE [LARGE SCALE GENOMIC DNA]</scope>
    <source>
        <strain evidence="10 11">Nara gc5</strain>
    </source>
</reference>
<evidence type="ECO:0000313" key="11">
    <source>
        <dbReference type="Proteomes" id="UP000011096"/>
    </source>
</evidence>
<dbReference type="EMBL" id="ANPB02000003">
    <property type="protein sequence ID" value="KAF4487414.1"/>
    <property type="molecule type" value="Genomic_DNA"/>
</dbReference>
<name>A0A7J6JD72_COLFN</name>
<evidence type="ECO:0000256" key="6">
    <source>
        <dbReference type="PIRSR" id="PIRSR602401-1"/>
    </source>
</evidence>
<dbReference type="GeneID" id="43607120"/>
<evidence type="ECO:0000256" key="8">
    <source>
        <dbReference type="SAM" id="Phobius"/>
    </source>
</evidence>
<evidence type="ECO:0000256" key="2">
    <source>
        <dbReference type="ARBA" id="ARBA00010617"/>
    </source>
</evidence>
<dbReference type="PRINTS" id="PR00385">
    <property type="entry name" value="P450"/>
</dbReference>
<dbReference type="InterPro" id="IPR050121">
    <property type="entry name" value="Cytochrome_P450_monoxygenase"/>
</dbReference>
<dbReference type="SUPFAM" id="SSF46565">
    <property type="entry name" value="Chaperone J-domain"/>
    <property type="match status" value="1"/>
</dbReference>